<feature type="region of interest" description="Disordered" evidence="1">
    <location>
        <begin position="1"/>
        <end position="90"/>
    </location>
</feature>
<feature type="compositionally biased region" description="Polar residues" evidence="1">
    <location>
        <begin position="31"/>
        <end position="44"/>
    </location>
</feature>
<organism evidence="2 3">
    <name type="scientific">Colletotrichum navitas</name>
    <dbReference type="NCBI Taxonomy" id="681940"/>
    <lineage>
        <taxon>Eukaryota</taxon>
        <taxon>Fungi</taxon>
        <taxon>Dikarya</taxon>
        <taxon>Ascomycota</taxon>
        <taxon>Pezizomycotina</taxon>
        <taxon>Sordariomycetes</taxon>
        <taxon>Hypocreomycetidae</taxon>
        <taxon>Glomerellales</taxon>
        <taxon>Glomerellaceae</taxon>
        <taxon>Colletotrichum</taxon>
        <taxon>Colletotrichum graminicola species complex</taxon>
    </lineage>
</organism>
<keyword evidence="3" id="KW-1185">Reference proteome</keyword>
<dbReference type="AlphaFoldDB" id="A0AAD8Q3J6"/>
<feature type="compositionally biased region" description="Basic and acidic residues" evidence="1">
    <location>
        <begin position="1"/>
        <end position="12"/>
    </location>
</feature>
<evidence type="ECO:0000313" key="3">
    <source>
        <dbReference type="Proteomes" id="UP001230504"/>
    </source>
</evidence>
<dbReference type="RefSeq" id="XP_060415743.1">
    <property type="nucleotide sequence ID" value="XM_060550879.1"/>
</dbReference>
<name>A0AAD8Q3J6_9PEZI</name>
<dbReference type="EMBL" id="JAHLJV010000019">
    <property type="protein sequence ID" value="KAK1594581.1"/>
    <property type="molecule type" value="Genomic_DNA"/>
</dbReference>
<evidence type="ECO:0000256" key="1">
    <source>
        <dbReference type="SAM" id="MobiDB-lite"/>
    </source>
</evidence>
<dbReference type="Proteomes" id="UP001230504">
    <property type="component" value="Unassembled WGS sequence"/>
</dbReference>
<dbReference type="GeneID" id="85435119"/>
<sequence length="173" mass="18473">MACLMEGDHIESLSRGPPDSPELPTAGVDSSVLNTSSGNNASFQSDKKENCRTTRQLSIESNRSLGTQDSSSIYSCSSEHGGSAVGTKGLSKCRSRIAIPTKSISGWPVLSSRRIPESTNVELAPDPAGRRSIESRSMFTAAMRYPSHAQGVMKNSQTIDPKTRIAEQLGSAR</sequence>
<feature type="compositionally biased region" description="Polar residues" evidence="1">
    <location>
        <begin position="53"/>
        <end position="80"/>
    </location>
</feature>
<feature type="region of interest" description="Disordered" evidence="1">
    <location>
        <begin position="149"/>
        <end position="173"/>
    </location>
</feature>
<proteinExistence type="predicted"/>
<comment type="caution">
    <text evidence="2">The sequence shown here is derived from an EMBL/GenBank/DDBJ whole genome shotgun (WGS) entry which is preliminary data.</text>
</comment>
<evidence type="ECO:0000313" key="2">
    <source>
        <dbReference type="EMBL" id="KAK1594581.1"/>
    </source>
</evidence>
<reference evidence="2" key="1">
    <citation type="submission" date="2021-06" db="EMBL/GenBank/DDBJ databases">
        <title>Comparative genomics, transcriptomics and evolutionary studies reveal genomic signatures of adaptation to plant cell wall in hemibiotrophic fungi.</title>
        <authorList>
            <consortium name="DOE Joint Genome Institute"/>
            <person name="Baroncelli R."/>
            <person name="Diaz J.F."/>
            <person name="Benocci T."/>
            <person name="Peng M."/>
            <person name="Battaglia E."/>
            <person name="Haridas S."/>
            <person name="Andreopoulos W."/>
            <person name="Labutti K."/>
            <person name="Pangilinan J."/>
            <person name="Floch G.L."/>
            <person name="Makela M.R."/>
            <person name="Henrissat B."/>
            <person name="Grigoriev I.V."/>
            <person name="Crouch J.A."/>
            <person name="De Vries R.P."/>
            <person name="Sukno S.A."/>
            <person name="Thon M.R."/>
        </authorList>
    </citation>
    <scope>NUCLEOTIDE SEQUENCE</scope>
    <source>
        <strain evidence="2">CBS 125086</strain>
    </source>
</reference>
<accession>A0AAD8Q3J6</accession>
<gene>
    <name evidence="2" type="ORF">LY79DRAFT_132743</name>
</gene>
<protein>
    <submittedName>
        <fullName evidence="2">Uncharacterized protein</fullName>
    </submittedName>
</protein>